<evidence type="ECO:0000256" key="1">
    <source>
        <dbReference type="SAM" id="Phobius"/>
    </source>
</evidence>
<dbReference type="Proteomes" id="UP000095042">
    <property type="component" value="Unassembled WGS sequence"/>
</dbReference>
<feature type="transmembrane region" description="Helical" evidence="1">
    <location>
        <begin position="70"/>
        <end position="90"/>
    </location>
</feature>
<organism evidence="2 3">
    <name type="scientific">Methyloceanibacter marginalis</name>
    <dbReference type="NCBI Taxonomy" id="1774971"/>
    <lineage>
        <taxon>Bacteria</taxon>
        <taxon>Pseudomonadati</taxon>
        <taxon>Pseudomonadota</taxon>
        <taxon>Alphaproteobacteria</taxon>
        <taxon>Hyphomicrobiales</taxon>
        <taxon>Hyphomicrobiaceae</taxon>
        <taxon>Methyloceanibacter</taxon>
    </lineage>
</organism>
<name>A0A1E3VIH6_9HYPH</name>
<feature type="transmembrane region" description="Helical" evidence="1">
    <location>
        <begin position="102"/>
        <end position="123"/>
    </location>
</feature>
<accession>A0A1E3VIH6</accession>
<dbReference type="EMBL" id="LPWD01000470">
    <property type="protein sequence ID" value="ODR93400.1"/>
    <property type="molecule type" value="Genomic_DNA"/>
</dbReference>
<evidence type="ECO:0000313" key="2">
    <source>
        <dbReference type="EMBL" id="ODR93400.1"/>
    </source>
</evidence>
<dbReference type="Pfam" id="PF09622">
    <property type="entry name" value="DUF2391"/>
    <property type="match status" value="1"/>
</dbReference>
<keyword evidence="1" id="KW-0472">Membrane</keyword>
<protein>
    <submittedName>
        <fullName evidence="2">Uncharacterized protein</fullName>
    </submittedName>
</protein>
<dbReference type="InterPro" id="IPR024464">
    <property type="entry name" value="DUF2391"/>
</dbReference>
<keyword evidence="1" id="KW-0812">Transmembrane</keyword>
<feature type="transmembrane region" description="Helical" evidence="1">
    <location>
        <begin position="203"/>
        <end position="223"/>
    </location>
</feature>
<dbReference type="AlphaFoldDB" id="A0A1E3VIH6"/>
<dbReference type="NCBIfam" id="TIGR02587">
    <property type="entry name" value="TIGR02587 family membrane protein"/>
    <property type="match status" value="1"/>
</dbReference>
<evidence type="ECO:0000313" key="3">
    <source>
        <dbReference type="Proteomes" id="UP000095042"/>
    </source>
</evidence>
<keyword evidence="1" id="KW-1133">Transmembrane helix</keyword>
<feature type="transmembrane region" description="Helical" evidence="1">
    <location>
        <begin position="174"/>
        <end position="191"/>
    </location>
</feature>
<comment type="caution">
    <text evidence="2">The sequence shown here is derived from an EMBL/GenBank/DDBJ whole genome shotgun (WGS) entry which is preliminary data.</text>
</comment>
<keyword evidence="3" id="KW-1185">Reference proteome</keyword>
<dbReference type="InterPro" id="IPR013416">
    <property type="entry name" value="CHP02587_IM"/>
</dbReference>
<reference evidence="2 3" key="1">
    <citation type="journal article" date="2016" name="Environ. Microbiol.">
        <title>New Methyloceanibacter diversity from North Sea sediments includes methanotroph containing solely the soluble methane monooxygenase.</title>
        <authorList>
            <person name="Vekeman B."/>
            <person name="Kerckhof F.M."/>
            <person name="Cremers G."/>
            <person name="de Vos P."/>
            <person name="Vandamme P."/>
            <person name="Boon N."/>
            <person name="Op den Camp H.J."/>
            <person name="Heylen K."/>
        </authorList>
    </citation>
    <scope>NUCLEOTIDE SEQUENCE [LARGE SCALE GENOMIC DNA]</scope>
    <source>
        <strain evidence="2 3">R-67177</strain>
    </source>
</reference>
<gene>
    <name evidence="2" type="ORF">AUC71_05315</name>
</gene>
<proteinExistence type="predicted"/>
<sequence length="288" mass="31325">MVQPLSGAPDLARSVKVHWIMTSQSPAADVASGREFPTGLGRAFAGALIFSLPMTMTEELWSLGFYIDPLRLALLLVLLVPLLVCLSRIGGFRNNVHWTDDVADALVAIAVGACTGAAFLWLFGILTAEMPLQEILGKISMQLFPASIGAMLAQNQLGGAPGKQRIERTYVGELFLMAVGGLFLSLNVAPTEEVSVISYKMGIWHLLALCLLSMALMHLIVYAEGHGPALAHSSPPNYFSRNRPNRAPDRCSRTTLYMRSISVERNVGSAVFLAMALRKHVYLKWKSA</sequence>